<dbReference type="GeneID" id="81390184"/>
<protein>
    <submittedName>
        <fullName evidence="1">Uncharacterized protein</fullName>
    </submittedName>
</protein>
<accession>A0A9W9KR25</accession>
<reference evidence="1" key="2">
    <citation type="journal article" date="2023" name="IMA Fungus">
        <title>Comparative genomic study of the Penicillium genus elucidates a diverse pangenome and 15 lateral gene transfer events.</title>
        <authorList>
            <person name="Petersen C."/>
            <person name="Sorensen T."/>
            <person name="Nielsen M.R."/>
            <person name="Sondergaard T.E."/>
            <person name="Sorensen J.L."/>
            <person name="Fitzpatrick D.A."/>
            <person name="Frisvad J.C."/>
            <person name="Nielsen K.L."/>
        </authorList>
    </citation>
    <scope>NUCLEOTIDE SEQUENCE</scope>
    <source>
        <strain evidence="1">IBT 34128</strain>
    </source>
</reference>
<sequence length="118" mass="12421">MSSTMPMAAPILTESKGRFRLCPPVLAGGDPGAEEVRWDSGIYVGPNVVFVLSNIVSPSRVHLTTNSDALISDGIGGGTFWRPYATNVSTTNKPLQTYFPLFIPPPNARSAASPAASS</sequence>
<reference evidence="1" key="1">
    <citation type="submission" date="2022-11" db="EMBL/GenBank/DDBJ databases">
        <authorList>
            <person name="Petersen C."/>
        </authorList>
    </citation>
    <scope>NUCLEOTIDE SEQUENCE</scope>
    <source>
        <strain evidence="1">IBT 34128</strain>
    </source>
</reference>
<dbReference type="AlphaFoldDB" id="A0A9W9KR25"/>
<keyword evidence="2" id="KW-1185">Reference proteome</keyword>
<comment type="caution">
    <text evidence="1">The sequence shown here is derived from an EMBL/GenBank/DDBJ whole genome shotgun (WGS) entry which is preliminary data.</text>
</comment>
<evidence type="ECO:0000313" key="2">
    <source>
        <dbReference type="Proteomes" id="UP001141434"/>
    </source>
</evidence>
<dbReference type="RefSeq" id="XP_056515866.1">
    <property type="nucleotide sequence ID" value="XM_056651016.1"/>
</dbReference>
<gene>
    <name evidence="1" type="ORF">NUU61_000432</name>
</gene>
<organism evidence="1 2">
    <name type="scientific">Penicillium alfredii</name>
    <dbReference type="NCBI Taxonomy" id="1506179"/>
    <lineage>
        <taxon>Eukaryota</taxon>
        <taxon>Fungi</taxon>
        <taxon>Dikarya</taxon>
        <taxon>Ascomycota</taxon>
        <taxon>Pezizomycotina</taxon>
        <taxon>Eurotiomycetes</taxon>
        <taxon>Eurotiomycetidae</taxon>
        <taxon>Eurotiales</taxon>
        <taxon>Aspergillaceae</taxon>
        <taxon>Penicillium</taxon>
    </lineage>
</organism>
<dbReference type="Proteomes" id="UP001141434">
    <property type="component" value="Unassembled WGS sequence"/>
</dbReference>
<name>A0A9W9KR25_9EURO</name>
<evidence type="ECO:0000313" key="1">
    <source>
        <dbReference type="EMBL" id="KAJ5114673.1"/>
    </source>
</evidence>
<dbReference type="EMBL" id="JAPMSZ010000001">
    <property type="protein sequence ID" value="KAJ5114673.1"/>
    <property type="molecule type" value="Genomic_DNA"/>
</dbReference>
<proteinExistence type="predicted"/>